<sequence length="283" mass="31969">MSPAPNLRGQVTDQVVATEHFSNDTTSSPDETGTPTPIPAPSPFAARFLTLPSELQTQILLFLSPDELSVLSSVPQLSGIEKDEYLRTVWIHRGNRHCFFSRVIISADGQTERTADTQTVPSRLSHFFAFRPDPLELVRRGTLRGIAIVNSIRDGTYWASNSAVRLSMIHERLTLSNRRRFLSAFLDARPTRESLIARGILPVPNVRGRLAAKIHTLERQRRFESIKHSLVSQGLGTKRFLEVRQESGWLWRREEERVLLAVCPVIKEKQRFYEGLSAVSTTA</sequence>
<dbReference type="KEGG" id="tasa:A1Q1_02077"/>
<dbReference type="GeneID" id="25985591"/>
<dbReference type="PROSITE" id="PS50181">
    <property type="entry name" value="FBOX"/>
    <property type="match status" value="1"/>
</dbReference>
<dbReference type="Proteomes" id="UP000002748">
    <property type="component" value="Unassembled WGS sequence"/>
</dbReference>
<feature type="domain" description="F-box" evidence="2">
    <location>
        <begin position="45"/>
        <end position="89"/>
    </location>
</feature>
<reference evidence="3 4" key="1">
    <citation type="journal article" date="2012" name="Eukaryot. Cell">
        <title>Draft genome sequence of CBS 2479, the standard type strain of Trichosporon asahii.</title>
        <authorList>
            <person name="Yang R.Y."/>
            <person name="Li H.T."/>
            <person name="Zhu H."/>
            <person name="Zhou G.P."/>
            <person name="Wang M."/>
            <person name="Wang L."/>
        </authorList>
    </citation>
    <scope>NUCLEOTIDE SEQUENCE [LARGE SCALE GENOMIC DNA]</scope>
    <source>
        <strain evidence="4">ATCC 90039 / CBS 2479 / JCM 2466 / KCTC 7840 / NCYC 2677 / UAMH 7654</strain>
    </source>
</reference>
<dbReference type="EMBL" id="ALBS01000018">
    <property type="protein sequence ID" value="EJT52742.1"/>
    <property type="molecule type" value="Genomic_DNA"/>
</dbReference>
<feature type="compositionally biased region" description="Polar residues" evidence="1">
    <location>
        <begin position="23"/>
        <end position="35"/>
    </location>
</feature>
<dbReference type="OrthoDB" id="3219396at2759"/>
<evidence type="ECO:0000313" key="4">
    <source>
        <dbReference type="Proteomes" id="UP000002748"/>
    </source>
</evidence>
<dbReference type="HOGENOM" id="CLU_984147_0_0_1"/>
<comment type="caution">
    <text evidence="3">The sequence shown here is derived from an EMBL/GenBank/DDBJ whole genome shotgun (WGS) entry which is preliminary data.</text>
</comment>
<name>J6FCB7_TRIAS</name>
<protein>
    <recommendedName>
        <fullName evidence="2">F-box domain-containing protein</fullName>
    </recommendedName>
</protein>
<evidence type="ECO:0000313" key="3">
    <source>
        <dbReference type="EMBL" id="EJT52742.1"/>
    </source>
</evidence>
<accession>J6FCB7</accession>
<dbReference type="VEuPathDB" id="FungiDB:A1Q1_02077"/>
<dbReference type="InterPro" id="IPR001810">
    <property type="entry name" value="F-box_dom"/>
</dbReference>
<evidence type="ECO:0000256" key="1">
    <source>
        <dbReference type="SAM" id="MobiDB-lite"/>
    </source>
</evidence>
<dbReference type="RefSeq" id="XP_014184082.1">
    <property type="nucleotide sequence ID" value="XM_014328607.1"/>
</dbReference>
<organism evidence="3 4">
    <name type="scientific">Trichosporon asahii var. asahii (strain ATCC 90039 / CBS 2479 / JCM 2466 / KCTC 7840 / NBRC 103889/ NCYC 2677 / UAMH 7654)</name>
    <name type="common">Yeast</name>
    <dbReference type="NCBI Taxonomy" id="1186058"/>
    <lineage>
        <taxon>Eukaryota</taxon>
        <taxon>Fungi</taxon>
        <taxon>Dikarya</taxon>
        <taxon>Basidiomycota</taxon>
        <taxon>Agaricomycotina</taxon>
        <taxon>Tremellomycetes</taxon>
        <taxon>Trichosporonales</taxon>
        <taxon>Trichosporonaceae</taxon>
        <taxon>Trichosporon</taxon>
    </lineage>
</organism>
<gene>
    <name evidence="3" type="ORF">A1Q1_02077</name>
</gene>
<proteinExistence type="predicted"/>
<evidence type="ECO:0000259" key="2">
    <source>
        <dbReference type="PROSITE" id="PS50181"/>
    </source>
</evidence>
<feature type="region of interest" description="Disordered" evidence="1">
    <location>
        <begin position="20"/>
        <end position="40"/>
    </location>
</feature>
<dbReference type="AlphaFoldDB" id="J6FCB7"/>
<dbReference type="Gene3D" id="6.10.140.2040">
    <property type="match status" value="1"/>
</dbReference>